<evidence type="ECO:0000313" key="2">
    <source>
        <dbReference type="Proteomes" id="UP001227386"/>
    </source>
</evidence>
<protein>
    <submittedName>
        <fullName evidence="1">Uncharacterized protein</fullName>
    </submittedName>
</protein>
<reference evidence="1 2" key="1">
    <citation type="journal article" date="2012" name="Appl. Soil Ecol.">
        <title>Isolation and characterization of new plant growth-promoting bacterial endophytes.</title>
        <authorList>
            <person name="Rashid S."/>
            <person name="Charles T.C."/>
            <person name="Glick B.R."/>
        </authorList>
    </citation>
    <scope>NUCLEOTIDE SEQUENCE [LARGE SCALE GENOMIC DNA]</scope>
    <source>
        <strain evidence="1 2">YsS1</strain>
    </source>
</reference>
<keyword evidence="2" id="KW-1185">Reference proteome</keyword>
<dbReference type="Proteomes" id="UP001227386">
    <property type="component" value="Chromosome"/>
</dbReference>
<evidence type="ECO:0000313" key="1">
    <source>
        <dbReference type="EMBL" id="WGO95745.1"/>
    </source>
</evidence>
<dbReference type="RefSeq" id="WP_256452686.1">
    <property type="nucleotide sequence ID" value="NZ_CP087200.1"/>
</dbReference>
<organism evidence="1 2">
    <name type="scientific">Pseudomonas viciae</name>
    <dbReference type="NCBI Taxonomy" id="2505979"/>
    <lineage>
        <taxon>Bacteria</taxon>
        <taxon>Pseudomonadati</taxon>
        <taxon>Pseudomonadota</taxon>
        <taxon>Gammaproteobacteria</taxon>
        <taxon>Pseudomonadales</taxon>
        <taxon>Pseudomonadaceae</taxon>
        <taxon>Pseudomonas</taxon>
    </lineage>
</organism>
<gene>
    <name evidence="1" type="ORF">QCD61_11845</name>
</gene>
<proteinExistence type="predicted"/>
<name>A0ABY8PKN2_9PSED</name>
<dbReference type="EMBL" id="CP123771">
    <property type="protein sequence ID" value="WGO95745.1"/>
    <property type="molecule type" value="Genomic_DNA"/>
</dbReference>
<accession>A0ABY8PKN2</accession>
<sequence>MNKRSFFWATFLMLSGFSTGGFSREIEWQVNESVVRTIEDPKIIIERTASFNKSLKHKGHTGVIKDCSDIYDFPVGIAGGNHSFGSICTYKHDQTTEKVFVCNDIMMGHFAVLNKFTDTDQWKAKAIYENCYGG</sequence>